<dbReference type="GO" id="GO:0042254">
    <property type="term" value="P:ribosome biogenesis"/>
    <property type="evidence" value="ECO:0007669"/>
    <property type="project" value="UniProtKB-UniRule"/>
</dbReference>
<dbReference type="PRINTS" id="PR00326">
    <property type="entry name" value="GTP1OBG"/>
</dbReference>
<feature type="region of interest" description="Disordered" evidence="9">
    <location>
        <begin position="69"/>
        <end position="94"/>
    </location>
</feature>
<evidence type="ECO:0000256" key="1">
    <source>
        <dbReference type="ARBA" id="ARBA00007699"/>
    </source>
</evidence>
<evidence type="ECO:0000256" key="3">
    <source>
        <dbReference type="ARBA" id="ARBA00022723"/>
    </source>
</evidence>
<reference evidence="12 13" key="2">
    <citation type="journal article" date="2012" name="Stand. Genomic Sci.">
        <title>Complete genome sequence of the termite hindgut bacterium Spirochaeta coccoides type strain (SPN1(T)), reclassification in the genus Sphaerochaeta as Sphaerochaeta coccoides comb. nov. and emendations of the family Spirochaetaceae and the genus Sphaerochaeta.</title>
        <authorList>
            <person name="Abt B."/>
            <person name="Han C."/>
            <person name="Scheuner C."/>
            <person name="Lu M."/>
            <person name="Lapidus A."/>
            <person name="Nolan M."/>
            <person name="Lucas S."/>
            <person name="Hammon N."/>
            <person name="Deshpande S."/>
            <person name="Cheng J.F."/>
            <person name="Tapia R."/>
            <person name="Goodwin L.A."/>
            <person name="Pitluck S."/>
            <person name="Liolios K."/>
            <person name="Pagani I."/>
            <person name="Ivanova N."/>
            <person name="Mavromatis K."/>
            <person name="Mikhailova N."/>
            <person name="Huntemann M."/>
            <person name="Pati A."/>
            <person name="Chen A."/>
            <person name="Palaniappan K."/>
            <person name="Land M."/>
            <person name="Hauser L."/>
            <person name="Brambilla E.M."/>
            <person name="Rohde M."/>
            <person name="Spring S."/>
            <person name="Gronow S."/>
            <person name="Goker M."/>
            <person name="Woyke T."/>
            <person name="Bristow J."/>
            <person name="Eisen J.A."/>
            <person name="Markowitz V."/>
            <person name="Hugenholtz P."/>
            <person name="Kyrpides N.C."/>
            <person name="Klenk H.P."/>
            <person name="Detter J.C."/>
        </authorList>
    </citation>
    <scope>NUCLEOTIDE SEQUENCE [LARGE SCALE GENOMIC DNA]</scope>
    <source>
        <strain evidence="13">ATCC BAA-1237 / DSM 17374 / SPN1</strain>
    </source>
</reference>
<keyword evidence="5 8" id="KW-0378">Hydrolase</keyword>
<dbReference type="InterPro" id="IPR006169">
    <property type="entry name" value="GTP1_OBG_dom"/>
</dbReference>
<dbReference type="eggNOG" id="COG0536">
    <property type="taxonomic scope" value="Bacteria"/>
</dbReference>
<dbReference type="PROSITE" id="PS51710">
    <property type="entry name" value="G_OBG"/>
    <property type="match status" value="1"/>
</dbReference>
<dbReference type="STRING" id="760011.Spico_1001"/>
<dbReference type="InterPro" id="IPR006074">
    <property type="entry name" value="GTP1-OBG_CS"/>
</dbReference>
<name>F4GJF9_PARC1</name>
<evidence type="ECO:0000259" key="11">
    <source>
        <dbReference type="PROSITE" id="PS51883"/>
    </source>
</evidence>
<evidence type="ECO:0000313" key="12">
    <source>
        <dbReference type="EMBL" id="AEC02224.1"/>
    </source>
</evidence>
<dbReference type="PIRSF" id="PIRSF002401">
    <property type="entry name" value="GTP_bd_Obg/CgtA"/>
    <property type="match status" value="1"/>
</dbReference>
<dbReference type="SUPFAM" id="SSF52540">
    <property type="entry name" value="P-loop containing nucleoside triphosphate hydrolases"/>
    <property type="match status" value="1"/>
</dbReference>
<dbReference type="InterPro" id="IPR027417">
    <property type="entry name" value="P-loop_NTPase"/>
</dbReference>
<dbReference type="PANTHER" id="PTHR11702:SF31">
    <property type="entry name" value="MITOCHONDRIAL RIBOSOME-ASSOCIATED GTPASE 2"/>
    <property type="match status" value="1"/>
</dbReference>
<dbReference type="NCBIfam" id="TIGR02729">
    <property type="entry name" value="Obg_CgtA"/>
    <property type="match status" value="1"/>
</dbReference>
<comment type="cofactor">
    <cofactor evidence="8">
        <name>Mg(2+)</name>
        <dbReference type="ChEBI" id="CHEBI:18420"/>
    </cofactor>
</comment>
<feature type="binding site" evidence="8">
    <location>
        <position position="173"/>
    </location>
    <ligand>
        <name>Mg(2+)</name>
        <dbReference type="ChEBI" id="CHEBI:18420"/>
    </ligand>
</feature>
<evidence type="ECO:0000256" key="6">
    <source>
        <dbReference type="ARBA" id="ARBA00022842"/>
    </source>
</evidence>
<dbReference type="Pfam" id="PF01018">
    <property type="entry name" value="GTP1_OBG"/>
    <property type="match status" value="1"/>
</dbReference>
<evidence type="ECO:0000313" key="13">
    <source>
        <dbReference type="Proteomes" id="UP000007939"/>
    </source>
</evidence>
<dbReference type="GO" id="GO:0003924">
    <property type="term" value="F:GTPase activity"/>
    <property type="evidence" value="ECO:0007669"/>
    <property type="project" value="UniProtKB-UniRule"/>
</dbReference>
<dbReference type="OrthoDB" id="9807318at2"/>
<dbReference type="AlphaFoldDB" id="F4GJF9"/>
<dbReference type="RefSeq" id="WP_013739619.1">
    <property type="nucleotide sequence ID" value="NC_015436.1"/>
</dbReference>
<keyword evidence="4 8" id="KW-0547">Nucleotide-binding</keyword>
<dbReference type="PROSITE" id="PS00905">
    <property type="entry name" value="GTP1_OBG"/>
    <property type="match status" value="1"/>
</dbReference>
<keyword evidence="3 8" id="KW-0479">Metal-binding</keyword>
<evidence type="ECO:0000259" key="10">
    <source>
        <dbReference type="PROSITE" id="PS51710"/>
    </source>
</evidence>
<dbReference type="InterPro" id="IPR006073">
    <property type="entry name" value="GTP-bd"/>
</dbReference>
<feature type="binding site" evidence="8">
    <location>
        <begin position="306"/>
        <end position="308"/>
    </location>
    <ligand>
        <name>GTP</name>
        <dbReference type="ChEBI" id="CHEBI:37565"/>
    </ligand>
</feature>
<evidence type="ECO:0000256" key="2">
    <source>
        <dbReference type="ARBA" id="ARBA00022490"/>
    </source>
</evidence>
<accession>F4GJF9</accession>
<gene>
    <name evidence="8" type="primary">obg</name>
    <name evidence="12" type="ordered locus">Spico_1001</name>
</gene>
<feature type="binding site" evidence="8">
    <location>
        <begin position="166"/>
        <end position="173"/>
    </location>
    <ligand>
        <name>GTP</name>
        <dbReference type="ChEBI" id="CHEBI:37565"/>
    </ligand>
</feature>
<dbReference type="GO" id="GO:0043022">
    <property type="term" value="F:ribosome binding"/>
    <property type="evidence" value="ECO:0007669"/>
    <property type="project" value="UniProtKB-ARBA"/>
</dbReference>
<feature type="binding site" evidence="8">
    <location>
        <position position="193"/>
    </location>
    <ligand>
        <name>Mg(2+)</name>
        <dbReference type="ChEBI" id="CHEBI:18420"/>
    </ligand>
</feature>
<dbReference type="HAMAP" id="MF_01454">
    <property type="entry name" value="GTPase_Obg"/>
    <property type="match status" value="1"/>
</dbReference>
<dbReference type="NCBIfam" id="NF008956">
    <property type="entry name" value="PRK12299.1"/>
    <property type="match status" value="1"/>
</dbReference>
<comment type="similarity">
    <text evidence="1 8">Belongs to the TRAFAC class OBG-HflX-like GTPase superfamily. OBG GTPase family.</text>
</comment>
<evidence type="ECO:0000256" key="4">
    <source>
        <dbReference type="ARBA" id="ARBA00022741"/>
    </source>
</evidence>
<feature type="binding site" evidence="8">
    <location>
        <begin position="212"/>
        <end position="215"/>
    </location>
    <ligand>
        <name>GTP</name>
        <dbReference type="ChEBI" id="CHEBI:37565"/>
    </ligand>
</feature>
<keyword evidence="7 8" id="KW-0342">GTP-binding</keyword>
<proteinExistence type="inferred from homology"/>
<evidence type="ECO:0000256" key="9">
    <source>
        <dbReference type="SAM" id="MobiDB-lite"/>
    </source>
</evidence>
<dbReference type="PANTHER" id="PTHR11702">
    <property type="entry name" value="DEVELOPMENTALLY REGULATED GTP-BINDING PROTEIN-RELATED"/>
    <property type="match status" value="1"/>
</dbReference>
<keyword evidence="2 8" id="KW-0963">Cytoplasm</keyword>
<dbReference type="Proteomes" id="UP000007939">
    <property type="component" value="Chromosome"/>
</dbReference>
<sequence length="364" mass="39700">MIGFSDETYIDVASGNGGNGCVSFRREKYVPMGGPDGGDGGKGGDVVFVVRNNLRTLSHLKKERHFRAETGRNGSGQRKYGRDGNDIEIPVPPGTVIKDARSGEVIKDLTNEERWVFLKGGRGGQGNWHFRSSTRQAPRFAQPGEPGQEMRIGVELQIIADLGFVGFPNAGKSSLLNLLTNARAKVAGYPFTTRIPQLGMFRYGDHDVVLADIPGIIEGASEGAGMGFKFLKHISRTIGLVFLVDLSDDNYLTAYAALKGELGAYAPELLEKKHVIIGTKLDEDGTAERLEEVRTAYPDVPVYGLSIYMDDTLPAIQQAFIGMVTEAENQAKKRNFVEGGFIFSPDFNAHYADVPHDAAEVEKE</sequence>
<dbReference type="Gene3D" id="3.40.50.300">
    <property type="entry name" value="P-loop containing nucleotide triphosphate hydrolases"/>
    <property type="match status" value="1"/>
</dbReference>
<dbReference type="GO" id="GO:0005525">
    <property type="term" value="F:GTP binding"/>
    <property type="evidence" value="ECO:0007669"/>
    <property type="project" value="UniProtKB-UniRule"/>
</dbReference>
<feature type="domain" description="Obg" evidence="11">
    <location>
        <begin position="2"/>
        <end position="159"/>
    </location>
</feature>
<dbReference type="EMBL" id="CP002659">
    <property type="protein sequence ID" value="AEC02224.1"/>
    <property type="molecule type" value="Genomic_DNA"/>
</dbReference>
<comment type="subunit">
    <text evidence="8">Monomer.</text>
</comment>
<dbReference type="InterPro" id="IPR045086">
    <property type="entry name" value="OBG_GTPase"/>
</dbReference>
<dbReference type="EC" id="3.6.5.-" evidence="8"/>
<dbReference type="PROSITE" id="PS51883">
    <property type="entry name" value="OBG"/>
    <property type="match status" value="1"/>
</dbReference>
<feature type="domain" description="OBG-type G" evidence="10">
    <location>
        <begin position="160"/>
        <end position="325"/>
    </location>
</feature>
<comment type="function">
    <text evidence="8">An essential GTPase which binds GTP, GDP and possibly (p)ppGpp with moderate affinity, with high nucleotide exchange rates and a fairly low GTP hydrolysis rate. Plays a role in control of the cell cycle, stress response, ribosome biogenesis and in those bacteria that undergo differentiation, in morphogenesis control.</text>
</comment>
<evidence type="ECO:0000256" key="8">
    <source>
        <dbReference type="HAMAP-Rule" id="MF_01454"/>
    </source>
</evidence>
<evidence type="ECO:0000256" key="5">
    <source>
        <dbReference type="ARBA" id="ARBA00022801"/>
    </source>
</evidence>
<dbReference type="NCBIfam" id="NF008955">
    <property type="entry name" value="PRK12297.1"/>
    <property type="match status" value="1"/>
</dbReference>
<dbReference type="Gene3D" id="2.70.210.12">
    <property type="entry name" value="GTP1/OBG domain"/>
    <property type="match status" value="1"/>
</dbReference>
<dbReference type="GO" id="GO:0000287">
    <property type="term" value="F:magnesium ion binding"/>
    <property type="evidence" value="ECO:0007669"/>
    <property type="project" value="InterPro"/>
</dbReference>
<dbReference type="Pfam" id="PF01926">
    <property type="entry name" value="MMR_HSR1"/>
    <property type="match status" value="1"/>
</dbReference>
<keyword evidence="13" id="KW-1185">Reference proteome</keyword>
<reference evidence="13" key="1">
    <citation type="submission" date="2011-04" db="EMBL/GenBank/DDBJ databases">
        <title>The complete genome of Spirochaeta coccoides DSM 17374.</title>
        <authorList>
            <person name="Lucas S."/>
            <person name="Copeland A."/>
            <person name="Lapidus A."/>
            <person name="Bruce D."/>
            <person name="Goodwin L."/>
            <person name="Pitluck S."/>
            <person name="Peters L."/>
            <person name="Kyrpides N."/>
            <person name="Mavromatis K."/>
            <person name="Pagani I."/>
            <person name="Ivanova N."/>
            <person name="Ovchinnikova G."/>
            <person name="Lu M."/>
            <person name="Detter J.C."/>
            <person name="Tapia R."/>
            <person name="Han C."/>
            <person name="Land M."/>
            <person name="Hauser L."/>
            <person name="Markowitz V."/>
            <person name="Cheng J.-F."/>
            <person name="Hugenholtz P."/>
            <person name="Woyke T."/>
            <person name="Wu D."/>
            <person name="Spring S."/>
            <person name="Schroeder M."/>
            <person name="Brambilla E."/>
            <person name="Klenk H.-P."/>
            <person name="Eisen J.A."/>
        </authorList>
    </citation>
    <scope>NUCLEOTIDE SEQUENCE [LARGE SCALE GENOMIC DNA]</scope>
    <source>
        <strain evidence="13">ATCC BAA-1237 / DSM 17374 / SPN1</strain>
    </source>
</reference>
<dbReference type="InterPro" id="IPR014100">
    <property type="entry name" value="GTP-bd_Obg/CgtA"/>
</dbReference>
<dbReference type="HOGENOM" id="CLU_011747_2_0_12"/>
<dbReference type="SUPFAM" id="SSF82051">
    <property type="entry name" value="Obg GTP-binding protein N-terminal domain"/>
    <property type="match status" value="1"/>
</dbReference>
<feature type="binding site" evidence="8">
    <location>
        <begin position="191"/>
        <end position="195"/>
    </location>
    <ligand>
        <name>GTP</name>
        <dbReference type="ChEBI" id="CHEBI:37565"/>
    </ligand>
</feature>
<dbReference type="FunFam" id="2.70.210.12:FF:000001">
    <property type="entry name" value="GTPase Obg"/>
    <property type="match status" value="1"/>
</dbReference>
<keyword evidence="6 8" id="KW-0460">Magnesium</keyword>
<organism evidence="12 13">
    <name type="scientific">Parasphaerochaeta coccoides (strain ATCC BAA-1237 / DSM 17374 / SPN1)</name>
    <name type="common">Sphaerochaeta coccoides</name>
    <dbReference type="NCBI Taxonomy" id="760011"/>
    <lineage>
        <taxon>Bacteria</taxon>
        <taxon>Pseudomonadati</taxon>
        <taxon>Spirochaetota</taxon>
        <taxon>Spirochaetia</taxon>
        <taxon>Spirochaetales</taxon>
        <taxon>Sphaerochaetaceae</taxon>
        <taxon>Parasphaerochaeta</taxon>
    </lineage>
</organism>
<dbReference type="GO" id="GO:0005737">
    <property type="term" value="C:cytoplasm"/>
    <property type="evidence" value="ECO:0007669"/>
    <property type="project" value="UniProtKB-SubCell"/>
</dbReference>
<dbReference type="KEGG" id="scc:Spico_1001"/>
<comment type="subcellular location">
    <subcellularLocation>
        <location evidence="8">Cytoplasm</location>
    </subcellularLocation>
</comment>
<protein>
    <recommendedName>
        <fullName evidence="8">GTPase Obg</fullName>
        <ecNumber evidence="8">3.6.5.-</ecNumber>
    </recommendedName>
    <alternativeName>
        <fullName evidence="8">GTP-binding protein Obg</fullName>
    </alternativeName>
</protein>
<dbReference type="InterPro" id="IPR031167">
    <property type="entry name" value="G_OBG"/>
</dbReference>
<dbReference type="InterPro" id="IPR036726">
    <property type="entry name" value="GTP1_OBG_dom_sf"/>
</dbReference>
<dbReference type="CDD" id="cd01898">
    <property type="entry name" value="Obg"/>
    <property type="match status" value="1"/>
</dbReference>
<evidence type="ECO:0000256" key="7">
    <source>
        <dbReference type="ARBA" id="ARBA00023134"/>
    </source>
</evidence>
<feature type="binding site" evidence="8">
    <location>
        <begin position="279"/>
        <end position="282"/>
    </location>
    <ligand>
        <name>GTP</name>
        <dbReference type="ChEBI" id="CHEBI:37565"/>
    </ligand>
</feature>